<comment type="caution">
    <text evidence="1">The sequence shown here is derived from an EMBL/GenBank/DDBJ whole genome shotgun (WGS) entry which is preliminary data.</text>
</comment>
<dbReference type="RefSeq" id="WP_173809156.1">
    <property type="nucleotide sequence ID" value="NZ_JABSNP010000004.1"/>
</dbReference>
<dbReference type="EMBL" id="JABSNP010000004">
    <property type="protein sequence ID" value="NRT18417.1"/>
    <property type="molecule type" value="Genomic_DNA"/>
</dbReference>
<dbReference type="Proteomes" id="UP000779507">
    <property type="component" value="Unassembled WGS sequence"/>
</dbReference>
<name>A0ABX2FMP7_9BACT</name>
<protein>
    <recommendedName>
        <fullName evidence="3">DUF3592 domain-containing protein</fullName>
    </recommendedName>
</protein>
<proteinExistence type="predicted"/>
<evidence type="ECO:0008006" key="3">
    <source>
        <dbReference type="Google" id="ProtNLM"/>
    </source>
</evidence>
<reference evidence="1 2" key="1">
    <citation type="submission" date="2020-05" db="EMBL/GenBank/DDBJ databases">
        <title>Genomic Encyclopedia of Type Strains, Phase IV (KMG-V): Genome sequencing to study the core and pangenomes of soil and plant-associated prokaryotes.</title>
        <authorList>
            <person name="Whitman W."/>
        </authorList>
    </citation>
    <scope>NUCLEOTIDE SEQUENCE [LARGE SCALE GENOMIC DNA]</scope>
    <source>
        <strain evidence="1 2">9A</strain>
    </source>
</reference>
<gene>
    <name evidence="1" type="ORF">HNP98_001234</name>
</gene>
<organism evidence="1 2">
    <name type="scientific">Hymenobacter caeli</name>
    <dbReference type="NCBI Taxonomy" id="2735894"/>
    <lineage>
        <taxon>Bacteria</taxon>
        <taxon>Pseudomonadati</taxon>
        <taxon>Bacteroidota</taxon>
        <taxon>Cytophagia</taxon>
        <taxon>Cytophagales</taxon>
        <taxon>Hymenobacteraceae</taxon>
        <taxon>Hymenobacter</taxon>
    </lineage>
</organism>
<accession>A0ABX2FMP7</accession>
<sequence>MKSFKPLKALIFVGFVALVVVCSEIWTNKVKSQLDKNGVNVHAKITRVVFSRGYNIDFEYNYKLTLYKNDSGTREFSCHVGDSILIRILPEDPDGNVYIIKKLYSYDQN</sequence>
<keyword evidence="2" id="KW-1185">Reference proteome</keyword>
<evidence type="ECO:0000313" key="2">
    <source>
        <dbReference type="Proteomes" id="UP000779507"/>
    </source>
</evidence>
<evidence type="ECO:0000313" key="1">
    <source>
        <dbReference type="EMBL" id="NRT18417.1"/>
    </source>
</evidence>